<dbReference type="Gene3D" id="3.10.105.10">
    <property type="entry name" value="Dipeptide-binding Protein, Domain 3"/>
    <property type="match status" value="1"/>
</dbReference>
<dbReference type="InterPro" id="IPR039424">
    <property type="entry name" value="SBP_5"/>
</dbReference>
<comment type="caution">
    <text evidence="5">The sequence shown here is derived from an EMBL/GenBank/DDBJ whole genome shotgun (WGS) entry which is preliminary data.</text>
</comment>
<dbReference type="AlphaFoldDB" id="A0A348WBA3"/>
<dbReference type="RefSeq" id="WP_339855975.1">
    <property type="nucleotide sequence ID" value="NZ_CAXAXR010000029.1"/>
</dbReference>
<dbReference type="PROSITE" id="PS51318">
    <property type="entry name" value="TAT"/>
    <property type="match status" value="1"/>
</dbReference>
<evidence type="ECO:0000259" key="4">
    <source>
        <dbReference type="Pfam" id="PF00496"/>
    </source>
</evidence>
<gene>
    <name evidence="5" type="ORF">DCS45_08055</name>
</gene>
<dbReference type="PANTHER" id="PTHR30290">
    <property type="entry name" value="PERIPLASMIC BINDING COMPONENT OF ABC TRANSPORTER"/>
    <property type="match status" value="1"/>
</dbReference>
<keyword evidence="3" id="KW-0732">Signal</keyword>
<feature type="chain" id="PRO_5016998544" evidence="3">
    <location>
        <begin position="28"/>
        <end position="512"/>
    </location>
</feature>
<dbReference type="InterPro" id="IPR006311">
    <property type="entry name" value="TAT_signal"/>
</dbReference>
<evidence type="ECO:0000256" key="1">
    <source>
        <dbReference type="ARBA" id="ARBA00004418"/>
    </source>
</evidence>
<evidence type="ECO:0000256" key="2">
    <source>
        <dbReference type="ARBA" id="ARBA00005695"/>
    </source>
</evidence>
<dbReference type="GO" id="GO:0030288">
    <property type="term" value="C:outer membrane-bounded periplasmic space"/>
    <property type="evidence" value="ECO:0007669"/>
    <property type="project" value="UniProtKB-ARBA"/>
</dbReference>
<sequence>MNITRRGFMMTTVGGLTGLSLSTVALAQDGGTLRYGTVTEVTNLDPHVYGGSAWKALIGMIYSPIITYDTSGQLVPAIAASWEQPDAMTTIFTLRDDVLFHDGSKLTADDVVFSLERIRDEATGATLRSYLEAAEITKQDDTTIVVKTPTADAALLSVLGLPEAAIVSQSWVGSGVNIKAEANGTGPFMLAEYETAVRAKLKANPDYYIEGQPKLDTVEFRMITSDDARVSALRSGAVDMIDFVPWKDIDVLDRMPNLTVDSASGAFMNVWFNATRAPFDNPTLRRALAYAIDREAISRAAFFGHGEPITGAPTPPDSPWYNDDLKHAVSYDIDKARSLLEEAGHPDGLDLELVVYQGLGIYTTTAQIVQANLAEIGVNVSIRLVEWSDVVARKNGADYDAMIYGVSMKLNDPDAYSYYFGAQSPYWAAPIGYKDDTLQALLDEGRALTDMAARKDVYRQVEERLLETMPWIFINYREQAQAYSRSVSGYTHLGGALNEASAAISMPLISKT</sequence>
<dbReference type="InterPro" id="IPR000914">
    <property type="entry name" value="SBP_5_dom"/>
</dbReference>
<comment type="subcellular location">
    <subcellularLocation>
        <location evidence="1">Periplasm</location>
    </subcellularLocation>
</comment>
<dbReference type="Proteomes" id="UP000264719">
    <property type="component" value="Unassembled WGS sequence"/>
</dbReference>
<dbReference type="GO" id="GO:0015833">
    <property type="term" value="P:peptide transport"/>
    <property type="evidence" value="ECO:0007669"/>
    <property type="project" value="TreeGrafter"/>
</dbReference>
<protein>
    <submittedName>
        <fullName evidence="5">Twin-arginine translocation pathway signal</fullName>
    </submittedName>
</protein>
<reference evidence="5 6" key="1">
    <citation type="journal article" date="2018" name="Nat. Biotechnol.">
        <title>A standardized bacterial taxonomy based on genome phylogeny substantially revises the tree of life.</title>
        <authorList>
            <person name="Parks D.H."/>
            <person name="Chuvochina M."/>
            <person name="Waite D.W."/>
            <person name="Rinke C."/>
            <person name="Skarshewski A."/>
            <person name="Chaumeil P.A."/>
            <person name="Hugenholtz P."/>
        </authorList>
    </citation>
    <scope>NUCLEOTIDE SEQUENCE [LARGE SCALE GENOMIC DNA]</scope>
    <source>
        <strain evidence="5">UBA9169</strain>
    </source>
</reference>
<organism evidence="5 6">
    <name type="scientific">Roseovarius nubinhibens</name>
    <dbReference type="NCBI Taxonomy" id="314263"/>
    <lineage>
        <taxon>Bacteria</taxon>
        <taxon>Pseudomonadati</taxon>
        <taxon>Pseudomonadota</taxon>
        <taxon>Alphaproteobacteria</taxon>
        <taxon>Rhodobacterales</taxon>
        <taxon>Roseobacteraceae</taxon>
        <taxon>Roseovarius</taxon>
    </lineage>
</organism>
<feature type="domain" description="Solute-binding protein family 5" evidence="4">
    <location>
        <begin position="74"/>
        <end position="424"/>
    </location>
</feature>
<name>A0A348WBA3_9RHOB</name>
<dbReference type="SUPFAM" id="SSF53850">
    <property type="entry name" value="Periplasmic binding protein-like II"/>
    <property type="match status" value="1"/>
</dbReference>
<dbReference type="GO" id="GO:1904680">
    <property type="term" value="F:peptide transmembrane transporter activity"/>
    <property type="evidence" value="ECO:0007669"/>
    <property type="project" value="TreeGrafter"/>
</dbReference>
<accession>A0A348WBA3</accession>
<proteinExistence type="inferred from homology"/>
<feature type="signal peptide" evidence="3">
    <location>
        <begin position="1"/>
        <end position="27"/>
    </location>
</feature>
<evidence type="ECO:0000313" key="6">
    <source>
        <dbReference type="Proteomes" id="UP000264719"/>
    </source>
</evidence>
<evidence type="ECO:0000256" key="3">
    <source>
        <dbReference type="SAM" id="SignalP"/>
    </source>
</evidence>
<evidence type="ECO:0000313" key="5">
    <source>
        <dbReference type="EMBL" id="HAR51815.1"/>
    </source>
</evidence>
<dbReference type="Pfam" id="PF00496">
    <property type="entry name" value="SBP_bac_5"/>
    <property type="match status" value="1"/>
</dbReference>
<dbReference type="GO" id="GO:0043190">
    <property type="term" value="C:ATP-binding cassette (ABC) transporter complex"/>
    <property type="evidence" value="ECO:0007669"/>
    <property type="project" value="InterPro"/>
</dbReference>
<dbReference type="InterPro" id="IPR030678">
    <property type="entry name" value="Peptide/Ni-bd"/>
</dbReference>
<dbReference type="EMBL" id="DMVW01000083">
    <property type="protein sequence ID" value="HAR51815.1"/>
    <property type="molecule type" value="Genomic_DNA"/>
</dbReference>
<dbReference type="PIRSF" id="PIRSF002741">
    <property type="entry name" value="MppA"/>
    <property type="match status" value="1"/>
</dbReference>
<comment type="similarity">
    <text evidence="2">Belongs to the bacterial solute-binding protein 5 family.</text>
</comment>
<dbReference type="Gene3D" id="3.40.190.10">
    <property type="entry name" value="Periplasmic binding protein-like II"/>
    <property type="match status" value="1"/>
</dbReference>